<dbReference type="EMBL" id="MGHA01000025">
    <property type="protein sequence ID" value="OGM59860.1"/>
    <property type="molecule type" value="Genomic_DNA"/>
</dbReference>
<reference evidence="2 3" key="1">
    <citation type="journal article" date="2016" name="Nat. Commun.">
        <title>Thousands of microbial genomes shed light on interconnected biogeochemical processes in an aquifer system.</title>
        <authorList>
            <person name="Anantharaman K."/>
            <person name="Brown C.T."/>
            <person name="Hug L.A."/>
            <person name="Sharon I."/>
            <person name="Castelle C.J."/>
            <person name="Probst A.J."/>
            <person name="Thomas B.C."/>
            <person name="Singh A."/>
            <person name="Wilkins M.J."/>
            <person name="Karaoz U."/>
            <person name="Brodie E.L."/>
            <person name="Williams K.H."/>
            <person name="Hubbard S.S."/>
            <person name="Banfield J.F."/>
        </authorList>
    </citation>
    <scope>NUCLEOTIDE SEQUENCE [LARGE SCALE GENOMIC DNA]</scope>
</reference>
<dbReference type="Proteomes" id="UP000177501">
    <property type="component" value="Unassembled WGS sequence"/>
</dbReference>
<name>A0A1F8B7F0_9BACT</name>
<accession>A0A1F8B7F0</accession>
<feature type="region of interest" description="Disordered" evidence="1">
    <location>
        <begin position="47"/>
        <end position="68"/>
    </location>
</feature>
<dbReference type="AlphaFoldDB" id="A0A1F8B7F0"/>
<organism evidence="2 3">
    <name type="scientific">Candidatus Woesebacteria bacterium RIFCSPLOWO2_01_FULL_37_19</name>
    <dbReference type="NCBI Taxonomy" id="1802514"/>
    <lineage>
        <taxon>Bacteria</taxon>
        <taxon>Candidatus Woeseibacteriota</taxon>
    </lineage>
</organism>
<protein>
    <submittedName>
        <fullName evidence="2">Uncharacterized protein</fullName>
    </submittedName>
</protein>
<dbReference type="STRING" id="1802514.A2955_00585"/>
<evidence type="ECO:0000256" key="1">
    <source>
        <dbReference type="SAM" id="MobiDB-lite"/>
    </source>
</evidence>
<evidence type="ECO:0000313" key="3">
    <source>
        <dbReference type="Proteomes" id="UP000177501"/>
    </source>
</evidence>
<proteinExistence type="predicted"/>
<feature type="compositionally biased region" description="Basic and acidic residues" evidence="1">
    <location>
        <begin position="47"/>
        <end position="61"/>
    </location>
</feature>
<gene>
    <name evidence="2" type="ORF">A2955_00585</name>
</gene>
<sequence>MSFKEGYFTGIRIFPREEADKITVGLPKTPVLERGLIVPSFQQDREGMIRRMPRYPRDNRTNKGRRVR</sequence>
<comment type="caution">
    <text evidence="2">The sequence shown here is derived from an EMBL/GenBank/DDBJ whole genome shotgun (WGS) entry which is preliminary data.</text>
</comment>
<evidence type="ECO:0000313" key="2">
    <source>
        <dbReference type="EMBL" id="OGM59860.1"/>
    </source>
</evidence>